<sequence length="169" mass="18294">MPLASSIPSLQTQTIQDDDEDSTPKAAPSGREQRGKVLQGVGSYVIVAIGIDSKLLVTAFPSTNPNSTSPHAHLCTSCATMLLLEEEVEENKEDDARWGLSGLQVDHDGCNRPCAAKHPFLPPGNQRMAYDKDASELISVGPIPVTVVTKRHQVATDKWDKTVSQGRIY</sequence>
<protein>
    <submittedName>
        <fullName evidence="2">Uncharacterized protein</fullName>
    </submittedName>
</protein>
<organism evidence="2 3">
    <name type="scientific">Rhizopogon vinicolor AM-OR11-026</name>
    <dbReference type="NCBI Taxonomy" id="1314800"/>
    <lineage>
        <taxon>Eukaryota</taxon>
        <taxon>Fungi</taxon>
        <taxon>Dikarya</taxon>
        <taxon>Basidiomycota</taxon>
        <taxon>Agaricomycotina</taxon>
        <taxon>Agaricomycetes</taxon>
        <taxon>Agaricomycetidae</taxon>
        <taxon>Boletales</taxon>
        <taxon>Suillineae</taxon>
        <taxon>Rhizopogonaceae</taxon>
        <taxon>Rhizopogon</taxon>
    </lineage>
</organism>
<evidence type="ECO:0000256" key="1">
    <source>
        <dbReference type="SAM" id="MobiDB-lite"/>
    </source>
</evidence>
<name>A0A1B7MG32_9AGAM</name>
<dbReference type="EMBL" id="KV449343">
    <property type="protein sequence ID" value="OAX31566.1"/>
    <property type="molecule type" value="Genomic_DNA"/>
</dbReference>
<dbReference type="AlphaFoldDB" id="A0A1B7MG32"/>
<feature type="compositionally biased region" description="Polar residues" evidence="1">
    <location>
        <begin position="1"/>
        <end position="15"/>
    </location>
</feature>
<dbReference type="Proteomes" id="UP000092154">
    <property type="component" value="Unassembled WGS sequence"/>
</dbReference>
<reference evidence="2 3" key="1">
    <citation type="submission" date="2016-06" db="EMBL/GenBank/DDBJ databases">
        <title>Comparative genomics of the ectomycorrhizal sister species Rhizopogon vinicolor and Rhizopogon vesiculosus (Basidiomycota: Boletales) reveals a divergence of the mating type B locus.</title>
        <authorList>
            <consortium name="DOE Joint Genome Institute"/>
            <person name="Mujic A.B."/>
            <person name="Kuo A."/>
            <person name="Tritt A."/>
            <person name="Lipzen A."/>
            <person name="Chen C."/>
            <person name="Johnson J."/>
            <person name="Sharma A."/>
            <person name="Barry K."/>
            <person name="Grigoriev I.V."/>
            <person name="Spatafora J.W."/>
        </authorList>
    </citation>
    <scope>NUCLEOTIDE SEQUENCE [LARGE SCALE GENOMIC DNA]</scope>
    <source>
        <strain evidence="2 3">AM-OR11-026</strain>
    </source>
</reference>
<keyword evidence="3" id="KW-1185">Reference proteome</keyword>
<feature type="region of interest" description="Disordered" evidence="1">
    <location>
        <begin position="1"/>
        <end position="34"/>
    </location>
</feature>
<accession>A0A1B7MG32</accession>
<evidence type="ECO:0000313" key="2">
    <source>
        <dbReference type="EMBL" id="OAX31566.1"/>
    </source>
</evidence>
<gene>
    <name evidence="2" type="ORF">K503DRAFT_805969</name>
</gene>
<dbReference type="InParanoid" id="A0A1B7MG32"/>
<evidence type="ECO:0000313" key="3">
    <source>
        <dbReference type="Proteomes" id="UP000092154"/>
    </source>
</evidence>
<proteinExistence type="predicted"/>